<protein>
    <recommendedName>
        <fullName evidence="3">Glycosyl hydrolase-like 10 domain-containing protein</fullName>
    </recommendedName>
</protein>
<dbReference type="SUPFAM" id="SSF51445">
    <property type="entry name" value="(Trans)glycosidases"/>
    <property type="match status" value="1"/>
</dbReference>
<sequence>MIIIDDLLDRNYSISKLPIYWRKVVYAAAKKTECTERSMDDYLKIVEAFVQEYQSRDCIRSKILTEMLDLPDIVIILFYVSMYNKLKLENRELFHIAKMRKNIKWMMESDFCFVNIRALGKDVAETGNIIDAVKVIPSLRVNGIHLAPFFECSHGIVYCQDSFYRINEEIVNLYYLRENVEPIEQMKFLIDCIHILNKSVGFDVTPHTSWNSKLRLDRPELFRWVRLNKSKNDLYDNMTIDSQYEDKCQKVFKEDISKIVNEIKDKYSVKRLDEVDSNLELCKEATQKINKELQNEGYFTVPPHTWNGVGVPDFKKYAENIHMPIWSYLDINGDDQGQHAIWLHSSLYIHKGMYGNQLPAQISGDTKKDEVQRNEEVILFFNQYLTEVVERYNFDFIRMDYIDHIFDNIIKVKGEEIPLSEMFTPAEIKEVITNLRKEYPGLGLQADHLGYDAKIFETVGFNLITGSEVGLSIDRWHLNEIFENLIKQEKIQGDICRATFAIDTHDMAHPLFLGKEIAHREGKIGIIARLFISRFGNVGLYRRPKYEVIGNQDLSYGIHSANNKAESLVWGSNKVVYNAYHDIEDIYADLKEVLKESSMTEYYISNKHVGWQIYNKKKRKRFIAVIPVVLQDGIPCDSDLIRKQKDKGEKDRIEFEFDFPKGGGMEDVLKMDHENIKRNYNFDCKVCTSVEELKFNRVKTINCDKLFSLYVRNNRLVVEMKTYGFVLLEALNI</sequence>
<organism evidence="1 2">
    <name type="scientific">Clostridium cibarium</name>
    <dbReference type="NCBI Taxonomy" id="2762247"/>
    <lineage>
        <taxon>Bacteria</taxon>
        <taxon>Bacillati</taxon>
        <taxon>Bacillota</taxon>
        <taxon>Clostridia</taxon>
        <taxon>Eubacteriales</taxon>
        <taxon>Clostridiaceae</taxon>
        <taxon>Clostridium</taxon>
    </lineage>
</organism>
<accession>A0ABR8PS39</accession>
<gene>
    <name evidence="1" type="ORF">H9661_06455</name>
</gene>
<comment type="caution">
    <text evidence="1">The sequence shown here is derived from an EMBL/GenBank/DDBJ whole genome shotgun (WGS) entry which is preliminary data.</text>
</comment>
<reference evidence="1 2" key="1">
    <citation type="submission" date="2020-08" db="EMBL/GenBank/DDBJ databases">
        <title>A Genomic Blueprint of the Chicken Gut Microbiome.</title>
        <authorList>
            <person name="Gilroy R."/>
            <person name="Ravi A."/>
            <person name="Getino M."/>
            <person name="Pursley I."/>
            <person name="Horton D.L."/>
            <person name="Alikhan N.-F."/>
            <person name="Baker D."/>
            <person name="Gharbi K."/>
            <person name="Hall N."/>
            <person name="Watson M."/>
            <person name="Adriaenssens E.M."/>
            <person name="Foster-Nyarko E."/>
            <person name="Jarju S."/>
            <person name="Secka A."/>
            <person name="Antonio M."/>
            <person name="Oren A."/>
            <person name="Chaudhuri R."/>
            <person name="La Ragione R.M."/>
            <person name="Hildebrand F."/>
            <person name="Pallen M.J."/>
        </authorList>
    </citation>
    <scope>NUCLEOTIDE SEQUENCE [LARGE SCALE GENOMIC DNA]</scope>
    <source>
        <strain evidence="1 2">Sa3CVN1</strain>
    </source>
</reference>
<dbReference type="EMBL" id="JACSRA010000008">
    <property type="protein sequence ID" value="MBD7910991.1"/>
    <property type="molecule type" value="Genomic_DNA"/>
</dbReference>
<keyword evidence="2" id="KW-1185">Reference proteome</keyword>
<dbReference type="RefSeq" id="WP_191767966.1">
    <property type="nucleotide sequence ID" value="NZ_JACSRA010000008.1"/>
</dbReference>
<dbReference type="InterPro" id="IPR017853">
    <property type="entry name" value="GH"/>
</dbReference>
<proteinExistence type="predicted"/>
<evidence type="ECO:0000313" key="1">
    <source>
        <dbReference type="EMBL" id="MBD7910991.1"/>
    </source>
</evidence>
<evidence type="ECO:0008006" key="3">
    <source>
        <dbReference type="Google" id="ProtNLM"/>
    </source>
</evidence>
<evidence type="ECO:0000313" key="2">
    <source>
        <dbReference type="Proteomes" id="UP000627781"/>
    </source>
</evidence>
<dbReference type="Gene3D" id="3.20.20.80">
    <property type="entry name" value="Glycosidases"/>
    <property type="match status" value="1"/>
</dbReference>
<name>A0ABR8PS39_9CLOT</name>
<dbReference type="Proteomes" id="UP000627781">
    <property type="component" value="Unassembled WGS sequence"/>
</dbReference>